<organism evidence="1 2">
    <name type="scientific">Albidiferax ferrireducens (strain ATCC BAA-621 / DSM 15236 / T118)</name>
    <name type="common">Rhodoferax ferrireducens</name>
    <dbReference type="NCBI Taxonomy" id="338969"/>
    <lineage>
        <taxon>Bacteria</taxon>
        <taxon>Pseudomonadati</taxon>
        <taxon>Pseudomonadota</taxon>
        <taxon>Betaproteobacteria</taxon>
        <taxon>Burkholderiales</taxon>
        <taxon>Comamonadaceae</taxon>
        <taxon>Rhodoferax</taxon>
    </lineage>
</organism>
<gene>
    <name evidence="1" type="ordered locus">Rfer_4303</name>
</gene>
<geneLocation type="plasmid" evidence="2">
    <name>pDSM15236</name>
</geneLocation>
<name>Q21QF6_ALBFT</name>
<dbReference type="EMBL" id="CP000268">
    <property type="protein sequence ID" value="ABD71989.1"/>
    <property type="molecule type" value="Genomic_DNA"/>
</dbReference>
<reference evidence="2" key="1">
    <citation type="submission" date="2006-02" db="EMBL/GenBank/DDBJ databases">
        <title>Complete sequence of plasmid 1 of Rhodoferax ferrireducens DSM 15236.</title>
        <authorList>
            <person name="Copeland A."/>
            <person name="Lucas S."/>
            <person name="Lapidus A."/>
            <person name="Barry K."/>
            <person name="Detter J.C."/>
            <person name="Glavina del Rio T."/>
            <person name="Hammon N."/>
            <person name="Israni S."/>
            <person name="Pitluck S."/>
            <person name="Brettin T."/>
            <person name="Bruce D."/>
            <person name="Han C."/>
            <person name="Tapia R."/>
            <person name="Gilna P."/>
            <person name="Kiss H."/>
            <person name="Schmutz J."/>
            <person name="Larimer F."/>
            <person name="Land M."/>
            <person name="Kyrpides N."/>
            <person name="Ivanova N."/>
            <person name="Richardson P."/>
        </authorList>
    </citation>
    <scope>NUCLEOTIDE SEQUENCE [LARGE SCALE GENOMIC DNA]</scope>
    <source>
        <strain evidence="2">ATCC BAA-621 / DSM 15236 / T118</strain>
        <plasmid evidence="2">Plasmid pDSM15236</plasmid>
    </source>
</reference>
<sequence precursor="true">MKLSFSPQAIFLAMAAIMAQPGYPYAGGVKDLYKYDKERILNEFVPGARYLWVVSAKGTELTRIGVHSKTNEWANATIICALTSSSLGAEIYLVSDFGVRKISESQAKTELAHMDYVVDGRSVHDTNGRLLAVFEVRRHFKAGDGNNYAHVTFETKDPERLTKSDLLALRSIATSEAVLAAQSFFVKIETLTINGRCITEMIAPPEKTTALPMETTDAATRCA</sequence>
<dbReference type="eggNOG" id="ENOG502ZIXF">
    <property type="taxonomic scope" value="Bacteria"/>
</dbReference>
<evidence type="ECO:0000313" key="1">
    <source>
        <dbReference type="EMBL" id="ABD71989.1"/>
    </source>
</evidence>
<accession>Q21QF6</accession>
<keyword evidence="1" id="KW-0614">Plasmid</keyword>
<dbReference type="AlphaFoldDB" id="Q21QF6"/>
<proteinExistence type="predicted"/>
<protein>
    <submittedName>
        <fullName evidence="1">Uncharacterized protein</fullName>
    </submittedName>
</protein>
<dbReference type="HOGENOM" id="CLU_1239348_0_0_4"/>
<keyword evidence="2" id="KW-1185">Reference proteome</keyword>
<dbReference type="Proteomes" id="UP000008332">
    <property type="component" value="Plasmid unnamed1"/>
</dbReference>
<dbReference type="KEGG" id="rfr:Rfer_4303"/>
<evidence type="ECO:0000313" key="2">
    <source>
        <dbReference type="Proteomes" id="UP000008332"/>
    </source>
</evidence>